<evidence type="ECO:0000256" key="5">
    <source>
        <dbReference type="ARBA" id="ARBA00022840"/>
    </source>
</evidence>
<dbReference type="SUPFAM" id="SSF50447">
    <property type="entry name" value="Translation proteins"/>
    <property type="match status" value="1"/>
</dbReference>
<dbReference type="GO" id="GO:0004781">
    <property type="term" value="F:sulfate adenylyltransferase (ATP) activity"/>
    <property type="evidence" value="ECO:0007669"/>
    <property type="project" value="UniProtKB-EC"/>
</dbReference>
<dbReference type="InterPro" id="IPR005225">
    <property type="entry name" value="Small_GTP-bd"/>
</dbReference>
<dbReference type="EMBL" id="QOVL01000027">
    <property type="protein sequence ID" value="RXG23143.1"/>
    <property type="molecule type" value="Genomic_DNA"/>
</dbReference>
<sequence>MEVLKIATAGSVDDGKSTLIGRLLYDTKSLTDDKLEAIERNSKKKGYDYLDFSLATDGLVAEREQGITIDVAHIYFSTKKKSYIIADTPGHVEYTRNMVTGASQAQASIILIDARKGVIEQTYRHFFINNLLRVKQVIVAVNKMDLVDYDQQVFENIKADFEKLNAQSSYEEQKITFIPISALKGDNVAQKTDSMSWYTGDSVLDFLEALKPEQEELTAARFPVQTVIRPKKDEFHDYRGYAGKIYGSSLKVGDAVTVLPSLTSSKIKSIEFFDEQYEEAVAGSSVTITLENDINVTRGDILVKSDEMPHAAKTLTASVCWMDGKALIPGAKYEIQHNTNRVLAKIDSIENVISTDYSGEDASATQLTLNEIGKVNFKLSKNLFFDNYADNKAGGSFILIDTQSNTTAGVGFIG</sequence>
<proteinExistence type="predicted"/>
<dbReference type="RefSeq" id="WP_073100799.1">
    <property type="nucleotide sequence ID" value="NZ_QOVL01000027.1"/>
</dbReference>
<dbReference type="NCBIfam" id="TIGR02034">
    <property type="entry name" value="CysN"/>
    <property type="match status" value="1"/>
</dbReference>
<dbReference type="CDD" id="cd04166">
    <property type="entry name" value="CysN_ATPS"/>
    <property type="match status" value="1"/>
</dbReference>
<dbReference type="PROSITE" id="PS51722">
    <property type="entry name" value="G_TR_2"/>
    <property type="match status" value="1"/>
</dbReference>
<evidence type="ECO:0000313" key="8">
    <source>
        <dbReference type="EMBL" id="RXG23143.1"/>
    </source>
</evidence>
<evidence type="ECO:0000313" key="9">
    <source>
        <dbReference type="Proteomes" id="UP000290608"/>
    </source>
</evidence>
<comment type="caution">
    <text evidence="8">The sequence shown here is derived from an EMBL/GenBank/DDBJ whole genome shotgun (WGS) entry which is preliminary data.</text>
</comment>
<dbReference type="Proteomes" id="UP000290608">
    <property type="component" value="Unassembled WGS sequence"/>
</dbReference>
<dbReference type="NCBIfam" id="TIGR00231">
    <property type="entry name" value="small_GTP"/>
    <property type="match status" value="1"/>
</dbReference>
<evidence type="ECO:0000256" key="3">
    <source>
        <dbReference type="ARBA" id="ARBA00022695"/>
    </source>
</evidence>
<keyword evidence="5" id="KW-0067">ATP-binding</keyword>
<keyword evidence="6" id="KW-0342">GTP-binding</keyword>
<evidence type="ECO:0000259" key="7">
    <source>
        <dbReference type="PROSITE" id="PS51722"/>
    </source>
</evidence>
<dbReference type="SUPFAM" id="SSF52540">
    <property type="entry name" value="P-loop containing nucleoside triphosphate hydrolases"/>
    <property type="match status" value="1"/>
</dbReference>
<dbReference type="GO" id="GO:0005524">
    <property type="term" value="F:ATP binding"/>
    <property type="evidence" value="ECO:0007669"/>
    <property type="project" value="UniProtKB-KW"/>
</dbReference>
<dbReference type="InterPro" id="IPR031157">
    <property type="entry name" value="G_TR_CS"/>
</dbReference>
<dbReference type="InterPro" id="IPR009000">
    <property type="entry name" value="Transl_B-barrel_sf"/>
</dbReference>
<dbReference type="InterPro" id="IPR000795">
    <property type="entry name" value="T_Tr_GTP-bd_dom"/>
</dbReference>
<gene>
    <name evidence="8" type="ORF">DSL99_3807</name>
</gene>
<dbReference type="InterPro" id="IPR009001">
    <property type="entry name" value="Transl_elong_EF1A/Init_IF2_C"/>
</dbReference>
<name>A0A4Q0P8V2_9FLAO</name>
<evidence type="ECO:0000256" key="4">
    <source>
        <dbReference type="ARBA" id="ARBA00022741"/>
    </source>
</evidence>
<dbReference type="GO" id="GO:0003924">
    <property type="term" value="F:GTPase activity"/>
    <property type="evidence" value="ECO:0007669"/>
    <property type="project" value="InterPro"/>
</dbReference>
<dbReference type="InterPro" id="IPR044139">
    <property type="entry name" value="CysN_NoDQ_III"/>
</dbReference>
<dbReference type="InterPro" id="IPR054696">
    <property type="entry name" value="GTP-eEF1A_C"/>
</dbReference>
<dbReference type="Pfam" id="PF00009">
    <property type="entry name" value="GTP_EFTU"/>
    <property type="match status" value="1"/>
</dbReference>
<dbReference type="InterPro" id="IPR044138">
    <property type="entry name" value="CysN_II"/>
</dbReference>
<dbReference type="SUPFAM" id="SSF50465">
    <property type="entry name" value="EF-Tu/eEF-1alpha/eIF2-gamma C-terminal domain"/>
    <property type="match status" value="1"/>
</dbReference>
<protein>
    <recommendedName>
        <fullName evidence="1">sulfate adenylyltransferase</fullName>
        <ecNumber evidence="1">2.7.7.4</ecNumber>
    </recommendedName>
</protein>
<dbReference type="CDD" id="cd04095">
    <property type="entry name" value="CysN_NoDQ_III"/>
    <property type="match status" value="1"/>
</dbReference>
<accession>A0A4Q0P8V2</accession>
<evidence type="ECO:0000256" key="1">
    <source>
        <dbReference type="ARBA" id="ARBA00012391"/>
    </source>
</evidence>
<dbReference type="InterPro" id="IPR050100">
    <property type="entry name" value="TRAFAC_GTPase_members"/>
</dbReference>
<feature type="domain" description="Tr-type G" evidence="7">
    <location>
        <begin position="1"/>
        <end position="215"/>
    </location>
</feature>
<dbReference type="GO" id="GO:0006790">
    <property type="term" value="P:sulfur compound metabolic process"/>
    <property type="evidence" value="ECO:0007669"/>
    <property type="project" value="InterPro"/>
</dbReference>
<dbReference type="InterPro" id="IPR027417">
    <property type="entry name" value="P-loop_NTPase"/>
</dbReference>
<dbReference type="Gene3D" id="2.40.30.10">
    <property type="entry name" value="Translation factors"/>
    <property type="match status" value="2"/>
</dbReference>
<dbReference type="FunFam" id="3.40.50.300:FF:000119">
    <property type="entry name" value="Sulfate adenylyltransferase subunit 1"/>
    <property type="match status" value="1"/>
</dbReference>
<dbReference type="EC" id="2.7.7.4" evidence="1"/>
<organism evidence="8 9">
    <name type="scientific">Leeuwenhoekiella marinoflava</name>
    <dbReference type="NCBI Taxonomy" id="988"/>
    <lineage>
        <taxon>Bacteria</taxon>
        <taxon>Pseudomonadati</taxon>
        <taxon>Bacteroidota</taxon>
        <taxon>Flavobacteriia</taxon>
        <taxon>Flavobacteriales</taxon>
        <taxon>Flavobacteriaceae</taxon>
        <taxon>Leeuwenhoekiella</taxon>
    </lineage>
</organism>
<dbReference type="PRINTS" id="PR00315">
    <property type="entry name" value="ELONGATNFCT"/>
</dbReference>
<reference evidence="8 9" key="1">
    <citation type="submission" date="2018-07" db="EMBL/GenBank/DDBJ databases">
        <title>Leeuwenhoekiella genomics.</title>
        <authorList>
            <person name="Tahon G."/>
            <person name="Willems A."/>
        </authorList>
    </citation>
    <scope>NUCLEOTIDE SEQUENCE [LARGE SCALE GENOMIC DNA]</scope>
    <source>
        <strain evidence="8 9">LMG 1345</strain>
    </source>
</reference>
<keyword evidence="4" id="KW-0547">Nucleotide-binding</keyword>
<evidence type="ECO:0000256" key="2">
    <source>
        <dbReference type="ARBA" id="ARBA00022679"/>
    </source>
</evidence>
<evidence type="ECO:0000256" key="6">
    <source>
        <dbReference type="ARBA" id="ARBA00023134"/>
    </source>
</evidence>
<dbReference type="GO" id="GO:0005525">
    <property type="term" value="F:GTP binding"/>
    <property type="evidence" value="ECO:0007669"/>
    <property type="project" value="UniProtKB-KW"/>
</dbReference>
<dbReference type="PANTHER" id="PTHR23115">
    <property type="entry name" value="TRANSLATION FACTOR"/>
    <property type="match status" value="1"/>
</dbReference>
<dbReference type="Gene3D" id="3.40.50.300">
    <property type="entry name" value="P-loop containing nucleotide triphosphate hydrolases"/>
    <property type="match status" value="1"/>
</dbReference>
<dbReference type="STRING" id="1122159.SAMN02745246_03855"/>
<keyword evidence="3 8" id="KW-0548">Nucleotidyltransferase</keyword>
<dbReference type="InterPro" id="IPR041757">
    <property type="entry name" value="CysN_GTP-bd"/>
</dbReference>
<keyword evidence="2 8" id="KW-0808">Transferase</keyword>
<dbReference type="Pfam" id="PF22594">
    <property type="entry name" value="GTP-eEF1A_C"/>
    <property type="match status" value="1"/>
</dbReference>
<dbReference type="CDD" id="cd03695">
    <property type="entry name" value="CysN_NodQ_II"/>
    <property type="match status" value="1"/>
</dbReference>
<dbReference type="AlphaFoldDB" id="A0A4Q0P8V2"/>
<dbReference type="PROSITE" id="PS00301">
    <property type="entry name" value="G_TR_1"/>
    <property type="match status" value="1"/>
</dbReference>
<dbReference type="InterPro" id="IPR011779">
    <property type="entry name" value="SO4_adenylTrfase_lsu"/>
</dbReference>